<dbReference type="Pfam" id="PF01966">
    <property type="entry name" value="HD"/>
    <property type="match status" value="1"/>
</dbReference>
<dbReference type="SUPFAM" id="SSF81891">
    <property type="entry name" value="Poly A polymerase C-terminal region-like"/>
    <property type="match status" value="1"/>
</dbReference>
<keyword evidence="8" id="KW-0067">ATP-binding</keyword>
<dbReference type="GO" id="GO:0008033">
    <property type="term" value="P:tRNA processing"/>
    <property type="evidence" value="ECO:0007669"/>
    <property type="project" value="UniProtKB-KW"/>
</dbReference>
<dbReference type="GO" id="GO:0046872">
    <property type="term" value="F:metal ion binding"/>
    <property type="evidence" value="ECO:0007669"/>
    <property type="project" value="UniProtKB-KW"/>
</dbReference>
<dbReference type="InterPro" id="IPR043519">
    <property type="entry name" value="NT_sf"/>
</dbReference>
<keyword evidence="4" id="KW-0548">Nucleotidyltransferase</keyword>
<evidence type="ECO:0000313" key="14">
    <source>
        <dbReference type="Proteomes" id="UP000176299"/>
    </source>
</evidence>
<sequence length="396" mass="43792">MVKELAAKVKEQGGRALIIGGYARDEVMRRAGQTVESKDIDLEVYNLDPDKTATILEEFKDFAPPNLVGKSFGVIKLGPIDISFPRRESKIGSGHKGFEITVDPTLSVAEATRRRDLTINSIALDPLTNEIVDPHGGVEDLKNKFLRAVDPATFGEDPLRVLRLAQFAGRFGFSVEEKTKEIAKGLPLSELPAARIGEEWRKLLLKSEKPSVGLEVARDLGVLEKLHPELEALVGLEQEPSWHPEGDVWTHTLQTVDVAAEIVRRENLEGDDALVVLTATLLHDLGKPLTTEVRGVRGKQRLTSYGHAEAGVEPARRFLAKMEFGDGVNRQIYPLIRAHLYLTSAEELTDSGVRKLSARLKPATIEQLAWVVEADQRGRGGLARDLDRLMELTRMA</sequence>
<dbReference type="Proteomes" id="UP000176299">
    <property type="component" value="Unassembled WGS sequence"/>
</dbReference>
<dbReference type="InterPro" id="IPR003607">
    <property type="entry name" value="HD/PDEase_dom"/>
</dbReference>
<evidence type="ECO:0000256" key="7">
    <source>
        <dbReference type="ARBA" id="ARBA00022800"/>
    </source>
</evidence>
<keyword evidence="2 11" id="KW-0808">Transferase</keyword>
<dbReference type="GO" id="GO:0016779">
    <property type="term" value="F:nucleotidyltransferase activity"/>
    <property type="evidence" value="ECO:0007669"/>
    <property type="project" value="UniProtKB-KW"/>
</dbReference>
<proteinExistence type="inferred from homology"/>
<keyword evidence="7" id="KW-0692">RNA repair</keyword>
<dbReference type="SUPFAM" id="SSF81301">
    <property type="entry name" value="Nucleotidyltransferase"/>
    <property type="match status" value="1"/>
</dbReference>
<dbReference type="Gene3D" id="1.10.3090.10">
    <property type="entry name" value="cca-adding enzyme, domain 2"/>
    <property type="match status" value="1"/>
</dbReference>
<gene>
    <name evidence="13" type="ORF">A2113_02535</name>
</gene>
<feature type="non-terminal residue" evidence="13">
    <location>
        <position position="396"/>
    </location>
</feature>
<evidence type="ECO:0000259" key="12">
    <source>
        <dbReference type="PROSITE" id="PS51831"/>
    </source>
</evidence>
<organism evidence="13 14">
    <name type="scientific">Candidatus Woykebacteria bacterium GWA1_44_8</name>
    <dbReference type="NCBI Taxonomy" id="1802591"/>
    <lineage>
        <taxon>Bacteria</taxon>
        <taxon>Candidatus Woykeibacteriota</taxon>
    </lineage>
</organism>
<evidence type="ECO:0000256" key="2">
    <source>
        <dbReference type="ARBA" id="ARBA00022679"/>
    </source>
</evidence>
<dbReference type="GO" id="GO:0042245">
    <property type="term" value="P:RNA repair"/>
    <property type="evidence" value="ECO:0007669"/>
    <property type="project" value="UniProtKB-KW"/>
</dbReference>
<reference evidence="13 14" key="1">
    <citation type="journal article" date="2016" name="Nat. Commun.">
        <title>Thousands of microbial genomes shed light on interconnected biogeochemical processes in an aquifer system.</title>
        <authorList>
            <person name="Anantharaman K."/>
            <person name="Brown C.T."/>
            <person name="Hug L.A."/>
            <person name="Sharon I."/>
            <person name="Castelle C.J."/>
            <person name="Probst A.J."/>
            <person name="Thomas B.C."/>
            <person name="Singh A."/>
            <person name="Wilkins M.J."/>
            <person name="Karaoz U."/>
            <person name="Brodie E.L."/>
            <person name="Williams K.H."/>
            <person name="Hubbard S.S."/>
            <person name="Banfield J.F."/>
        </authorList>
    </citation>
    <scope>NUCLEOTIDE SEQUENCE [LARGE SCALE GENOMIC DNA]</scope>
</reference>
<dbReference type="NCBIfam" id="TIGR00277">
    <property type="entry name" value="HDIG"/>
    <property type="match status" value="1"/>
</dbReference>
<evidence type="ECO:0000256" key="3">
    <source>
        <dbReference type="ARBA" id="ARBA00022694"/>
    </source>
</evidence>
<evidence type="ECO:0000256" key="10">
    <source>
        <dbReference type="ARBA" id="ARBA00022884"/>
    </source>
</evidence>
<evidence type="ECO:0000256" key="9">
    <source>
        <dbReference type="ARBA" id="ARBA00022842"/>
    </source>
</evidence>
<dbReference type="PROSITE" id="PS51831">
    <property type="entry name" value="HD"/>
    <property type="match status" value="1"/>
</dbReference>
<dbReference type="InterPro" id="IPR032828">
    <property type="entry name" value="PolyA_RNA-bd"/>
</dbReference>
<dbReference type="EMBL" id="MHCN01000009">
    <property type="protein sequence ID" value="OGY22065.1"/>
    <property type="molecule type" value="Genomic_DNA"/>
</dbReference>
<evidence type="ECO:0000256" key="6">
    <source>
        <dbReference type="ARBA" id="ARBA00022741"/>
    </source>
</evidence>
<dbReference type="PANTHER" id="PTHR47545">
    <property type="entry name" value="MULTIFUNCTIONAL CCA PROTEIN"/>
    <property type="match status" value="1"/>
</dbReference>
<keyword evidence="3" id="KW-0819">tRNA processing</keyword>
<dbReference type="AlphaFoldDB" id="A0A1G1W321"/>
<keyword evidence="10 11" id="KW-0694">RNA-binding</keyword>
<keyword evidence="5" id="KW-0479">Metal-binding</keyword>
<comment type="similarity">
    <text evidence="11">Belongs to the tRNA nucleotidyltransferase/poly(A) polymerase family.</text>
</comment>
<evidence type="ECO:0000256" key="11">
    <source>
        <dbReference type="RuleBase" id="RU003953"/>
    </source>
</evidence>
<comment type="caution">
    <text evidence="13">The sequence shown here is derived from an EMBL/GenBank/DDBJ whole genome shotgun (WGS) entry which is preliminary data.</text>
</comment>
<evidence type="ECO:0000256" key="4">
    <source>
        <dbReference type="ARBA" id="ARBA00022695"/>
    </source>
</evidence>
<dbReference type="GO" id="GO:0005524">
    <property type="term" value="F:ATP binding"/>
    <property type="evidence" value="ECO:0007669"/>
    <property type="project" value="UniProtKB-KW"/>
</dbReference>
<keyword evidence="9" id="KW-0460">Magnesium</keyword>
<dbReference type="GO" id="GO:0003723">
    <property type="term" value="F:RNA binding"/>
    <property type="evidence" value="ECO:0007669"/>
    <property type="project" value="UniProtKB-KW"/>
</dbReference>
<comment type="cofactor">
    <cofactor evidence="1">
        <name>Mg(2+)</name>
        <dbReference type="ChEBI" id="CHEBI:18420"/>
    </cofactor>
</comment>
<dbReference type="CDD" id="cd00077">
    <property type="entry name" value="HDc"/>
    <property type="match status" value="1"/>
</dbReference>
<evidence type="ECO:0000256" key="5">
    <source>
        <dbReference type="ARBA" id="ARBA00022723"/>
    </source>
</evidence>
<dbReference type="InterPro" id="IPR002646">
    <property type="entry name" value="PolA_pol_head_dom"/>
</dbReference>
<dbReference type="STRING" id="1802591.A2113_02535"/>
<dbReference type="InterPro" id="IPR050124">
    <property type="entry name" value="tRNA_CCA-adding_enzyme"/>
</dbReference>
<protein>
    <recommendedName>
        <fullName evidence="12">HD domain-containing protein</fullName>
    </recommendedName>
</protein>
<evidence type="ECO:0000313" key="13">
    <source>
        <dbReference type="EMBL" id="OGY22065.1"/>
    </source>
</evidence>
<keyword evidence="6" id="KW-0547">Nucleotide-binding</keyword>
<dbReference type="Pfam" id="PF12627">
    <property type="entry name" value="PolyA_pol_RNAbd"/>
    <property type="match status" value="1"/>
</dbReference>
<dbReference type="InterPro" id="IPR006674">
    <property type="entry name" value="HD_domain"/>
</dbReference>
<dbReference type="InterPro" id="IPR006675">
    <property type="entry name" value="HDIG_dom"/>
</dbReference>
<name>A0A1G1W321_9BACT</name>
<accession>A0A1G1W321</accession>
<evidence type="ECO:0000256" key="1">
    <source>
        <dbReference type="ARBA" id="ARBA00001946"/>
    </source>
</evidence>
<dbReference type="Pfam" id="PF01743">
    <property type="entry name" value="PolyA_pol"/>
    <property type="match status" value="1"/>
</dbReference>
<dbReference type="PANTHER" id="PTHR47545:SF1">
    <property type="entry name" value="MULTIFUNCTIONAL CCA PROTEIN"/>
    <property type="match status" value="1"/>
</dbReference>
<dbReference type="SMART" id="SM00471">
    <property type="entry name" value="HDc"/>
    <property type="match status" value="1"/>
</dbReference>
<feature type="domain" description="HD" evidence="12">
    <location>
        <begin position="248"/>
        <end position="375"/>
    </location>
</feature>
<dbReference type="Gene3D" id="3.30.460.10">
    <property type="entry name" value="Beta Polymerase, domain 2"/>
    <property type="match status" value="1"/>
</dbReference>
<evidence type="ECO:0000256" key="8">
    <source>
        <dbReference type="ARBA" id="ARBA00022840"/>
    </source>
</evidence>